<dbReference type="Proteomes" id="UP000198600">
    <property type="component" value="Chromosome I"/>
</dbReference>
<evidence type="ECO:0000313" key="1">
    <source>
        <dbReference type="EMBL" id="SDV03376.1"/>
    </source>
</evidence>
<name>A0A1H2NEY1_9PSED</name>
<dbReference type="OrthoDB" id="6996292at2"/>
<keyword evidence="2" id="KW-1185">Reference proteome</keyword>
<accession>A0A1H2NEY1</accession>
<sequence length="61" mass="6816">MAKPSGVAGVLVFLFNRKGWLQGHRLSSDEAQLLESYRALSKSDQVAMRYLVGAMKNVSRF</sequence>
<protein>
    <submittedName>
        <fullName evidence="1">Uncharacterized protein</fullName>
    </submittedName>
</protein>
<organism evidence="1 2">
    <name type="scientific">Pseudomonas mucidolens</name>
    <dbReference type="NCBI Taxonomy" id="46679"/>
    <lineage>
        <taxon>Bacteria</taxon>
        <taxon>Pseudomonadati</taxon>
        <taxon>Pseudomonadota</taxon>
        <taxon>Gammaproteobacteria</taxon>
        <taxon>Pseudomonadales</taxon>
        <taxon>Pseudomonadaceae</taxon>
        <taxon>Pseudomonas</taxon>
    </lineage>
</organism>
<reference evidence="2" key="1">
    <citation type="submission" date="2016-10" db="EMBL/GenBank/DDBJ databases">
        <authorList>
            <person name="Varghese N."/>
            <person name="Submissions S."/>
        </authorList>
    </citation>
    <scope>NUCLEOTIDE SEQUENCE [LARGE SCALE GENOMIC DNA]</scope>
    <source>
        <strain evidence="2">LMG 2223</strain>
    </source>
</reference>
<dbReference type="AlphaFoldDB" id="A0A1H2NEY1"/>
<dbReference type="EMBL" id="LT629802">
    <property type="protein sequence ID" value="SDV03376.1"/>
    <property type="molecule type" value="Genomic_DNA"/>
</dbReference>
<proteinExistence type="predicted"/>
<gene>
    <name evidence="1" type="ORF">SAMN05216202_3477</name>
</gene>
<evidence type="ECO:0000313" key="2">
    <source>
        <dbReference type="Proteomes" id="UP000198600"/>
    </source>
</evidence>
<dbReference type="RefSeq" id="WP_084377275.1">
    <property type="nucleotide sequence ID" value="NZ_LS483433.1"/>
</dbReference>